<gene>
    <name evidence="2" type="ORF">Xkoz_01188</name>
</gene>
<organism evidence="2 3">
    <name type="scientific">Xenorhabdus kozodoii</name>
    <dbReference type="NCBI Taxonomy" id="351676"/>
    <lineage>
        <taxon>Bacteria</taxon>
        <taxon>Pseudomonadati</taxon>
        <taxon>Pseudomonadota</taxon>
        <taxon>Gammaproteobacteria</taxon>
        <taxon>Enterobacterales</taxon>
        <taxon>Morganellaceae</taxon>
        <taxon>Xenorhabdus</taxon>
    </lineage>
</organism>
<evidence type="ECO:0000313" key="2">
    <source>
        <dbReference type="EMBL" id="PHM73984.1"/>
    </source>
</evidence>
<dbReference type="EMBL" id="NJCX01000007">
    <property type="protein sequence ID" value="PHM73984.1"/>
    <property type="molecule type" value="Genomic_DNA"/>
</dbReference>
<dbReference type="RefSeq" id="WP_099141303.1">
    <property type="nucleotide sequence ID" value="NZ_CAWNOR010000108.1"/>
</dbReference>
<accession>A0A2D0LE53</accession>
<comment type="caution">
    <text evidence="2">The sequence shown here is derived from an EMBL/GenBank/DDBJ whole genome shotgun (WGS) entry which is preliminary data.</text>
</comment>
<proteinExistence type="predicted"/>
<evidence type="ECO:0000313" key="3">
    <source>
        <dbReference type="Proteomes" id="UP000221101"/>
    </source>
</evidence>
<dbReference type="OrthoDB" id="6441250at2"/>
<sequence>MLKRSASFNNSHIRKTHNSDIKKTDSLSRSTSFHALPPKSILNIDVNYKNPILIRKYKLAIRETDLNKGLAATNQLYTSIITDGWISHINDMTKREKEIYKKQEKTREDLWDMRCCITHNLLNKLKNHLNRLNKMEATQNYTFFVGYNNTKPIGVMLIRKYHTRSSGVKAISDYPEINYLITHPSIQNYSYLLMEKAVNMSYQMGYLGKLQLIIATDELAPNVYERMGFIRIKELDNTKMILDPNGNKAWIFSPAHGGYRFTGAC</sequence>
<keyword evidence="3" id="KW-1185">Reference proteome</keyword>
<evidence type="ECO:0000256" key="1">
    <source>
        <dbReference type="SAM" id="MobiDB-lite"/>
    </source>
</evidence>
<keyword evidence="2" id="KW-0808">Transferase</keyword>
<reference evidence="2 3" key="1">
    <citation type="journal article" date="2017" name="Nat. Microbiol.">
        <title>Natural product diversity associated with the nematode symbionts Photorhabdus and Xenorhabdus.</title>
        <authorList>
            <person name="Tobias N.J."/>
            <person name="Wolff H."/>
            <person name="Djahanschiri B."/>
            <person name="Grundmann F."/>
            <person name="Kronenwerth M."/>
            <person name="Shi Y.M."/>
            <person name="Simonyi S."/>
            <person name="Grun P."/>
            <person name="Shapiro-Ilan D."/>
            <person name="Pidot S.J."/>
            <person name="Stinear T.P."/>
            <person name="Ebersberger I."/>
            <person name="Bode H.B."/>
        </authorList>
    </citation>
    <scope>NUCLEOTIDE SEQUENCE [LARGE SCALE GENOMIC DNA]</scope>
    <source>
        <strain evidence="2 3">DSM 17907</strain>
    </source>
</reference>
<dbReference type="Gene3D" id="3.40.630.30">
    <property type="match status" value="1"/>
</dbReference>
<dbReference type="AlphaFoldDB" id="A0A2D0LE53"/>
<dbReference type="Proteomes" id="UP000221101">
    <property type="component" value="Unassembled WGS sequence"/>
</dbReference>
<feature type="compositionally biased region" description="Polar residues" evidence="1">
    <location>
        <begin position="1"/>
        <end position="11"/>
    </location>
</feature>
<dbReference type="InterPro" id="IPR016181">
    <property type="entry name" value="Acyl_CoA_acyltransferase"/>
</dbReference>
<dbReference type="GO" id="GO:0016740">
    <property type="term" value="F:transferase activity"/>
    <property type="evidence" value="ECO:0007669"/>
    <property type="project" value="UniProtKB-KW"/>
</dbReference>
<name>A0A2D0LE53_9GAMM</name>
<protein>
    <submittedName>
        <fullName evidence="2">N-acetyltransferase</fullName>
    </submittedName>
</protein>
<dbReference type="SUPFAM" id="SSF55729">
    <property type="entry name" value="Acyl-CoA N-acyltransferases (Nat)"/>
    <property type="match status" value="1"/>
</dbReference>
<feature type="region of interest" description="Disordered" evidence="1">
    <location>
        <begin position="1"/>
        <end position="25"/>
    </location>
</feature>